<keyword evidence="3" id="KW-1003">Cell membrane</keyword>
<dbReference type="PANTHER" id="PTHR43386">
    <property type="entry name" value="OLIGOPEPTIDE TRANSPORT SYSTEM PERMEASE PROTEIN APPC"/>
    <property type="match status" value="1"/>
</dbReference>
<evidence type="ECO:0000256" key="7">
    <source>
        <dbReference type="RuleBase" id="RU363032"/>
    </source>
</evidence>
<dbReference type="Pfam" id="PF00528">
    <property type="entry name" value="BPD_transp_1"/>
    <property type="match status" value="1"/>
</dbReference>
<dbReference type="CDD" id="cd06261">
    <property type="entry name" value="TM_PBP2"/>
    <property type="match status" value="1"/>
</dbReference>
<organism evidence="9 10">
    <name type="scientific">Devosia ginsengisoli</name>
    <dbReference type="NCBI Taxonomy" id="400770"/>
    <lineage>
        <taxon>Bacteria</taxon>
        <taxon>Pseudomonadati</taxon>
        <taxon>Pseudomonadota</taxon>
        <taxon>Alphaproteobacteria</taxon>
        <taxon>Hyphomicrobiales</taxon>
        <taxon>Devosiaceae</taxon>
        <taxon>Devosia</taxon>
    </lineage>
</organism>
<dbReference type="OrthoDB" id="9805884at2"/>
<keyword evidence="5 7" id="KW-1133">Transmembrane helix</keyword>
<reference evidence="9 10" key="1">
    <citation type="submission" date="2019-07" db="EMBL/GenBank/DDBJ databases">
        <title>Full genome sequence of Devosia sp. Gsoil 520.</title>
        <authorList>
            <person name="Im W.-T."/>
        </authorList>
    </citation>
    <scope>NUCLEOTIDE SEQUENCE [LARGE SCALE GENOMIC DNA]</scope>
    <source>
        <strain evidence="9 10">Gsoil 520</strain>
    </source>
</reference>
<evidence type="ECO:0000259" key="8">
    <source>
        <dbReference type="PROSITE" id="PS50928"/>
    </source>
</evidence>
<keyword evidence="2 7" id="KW-0813">Transport</keyword>
<dbReference type="AlphaFoldDB" id="A0A5B8LSE2"/>
<feature type="transmembrane region" description="Helical" evidence="7">
    <location>
        <begin position="81"/>
        <end position="105"/>
    </location>
</feature>
<evidence type="ECO:0000256" key="5">
    <source>
        <dbReference type="ARBA" id="ARBA00022989"/>
    </source>
</evidence>
<dbReference type="KEGG" id="dea:FPZ08_07300"/>
<gene>
    <name evidence="9" type="ORF">FPZ08_07300</name>
</gene>
<feature type="domain" description="ABC transmembrane type-1" evidence="8">
    <location>
        <begin position="83"/>
        <end position="267"/>
    </location>
</feature>
<name>A0A5B8LSE2_9HYPH</name>
<dbReference type="Proteomes" id="UP000315364">
    <property type="component" value="Chromosome"/>
</dbReference>
<protein>
    <submittedName>
        <fullName evidence="9">ABC transporter permease</fullName>
    </submittedName>
</protein>
<keyword evidence="6 7" id="KW-0472">Membrane</keyword>
<feature type="transmembrane region" description="Helical" evidence="7">
    <location>
        <begin position="126"/>
        <end position="150"/>
    </location>
</feature>
<evidence type="ECO:0000256" key="3">
    <source>
        <dbReference type="ARBA" id="ARBA00022475"/>
    </source>
</evidence>
<dbReference type="GO" id="GO:0055085">
    <property type="term" value="P:transmembrane transport"/>
    <property type="evidence" value="ECO:0007669"/>
    <property type="project" value="InterPro"/>
</dbReference>
<keyword evidence="10" id="KW-1185">Reference proteome</keyword>
<evidence type="ECO:0000256" key="1">
    <source>
        <dbReference type="ARBA" id="ARBA00004651"/>
    </source>
</evidence>
<accession>A0A5B8LSE2</accession>
<evidence type="ECO:0000313" key="10">
    <source>
        <dbReference type="Proteomes" id="UP000315364"/>
    </source>
</evidence>
<dbReference type="Gene3D" id="1.10.3720.10">
    <property type="entry name" value="MetI-like"/>
    <property type="match status" value="1"/>
</dbReference>
<proteinExistence type="inferred from homology"/>
<dbReference type="PANTHER" id="PTHR43386:SF6">
    <property type="entry name" value="ABC TRANSPORTER PERMEASE PROTEIN"/>
    <property type="match status" value="1"/>
</dbReference>
<evidence type="ECO:0000256" key="4">
    <source>
        <dbReference type="ARBA" id="ARBA00022692"/>
    </source>
</evidence>
<evidence type="ECO:0000256" key="2">
    <source>
        <dbReference type="ARBA" id="ARBA00022448"/>
    </source>
</evidence>
<dbReference type="GO" id="GO:0005886">
    <property type="term" value="C:plasma membrane"/>
    <property type="evidence" value="ECO:0007669"/>
    <property type="project" value="UniProtKB-SubCell"/>
</dbReference>
<dbReference type="InterPro" id="IPR050366">
    <property type="entry name" value="BP-dependent_transpt_permease"/>
</dbReference>
<evidence type="ECO:0000256" key="6">
    <source>
        <dbReference type="ARBA" id="ARBA00023136"/>
    </source>
</evidence>
<evidence type="ECO:0000313" key="9">
    <source>
        <dbReference type="EMBL" id="QDZ10574.1"/>
    </source>
</evidence>
<dbReference type="RefSeq" id="WP_146289361.1">
    <property type="nucleotide sequence ID" value="NZ_CP042304.1"/>
</dbReference>
<dbReference type="InterPro" id="IPR000515">
    <property type="entry name" value="MetI-like"/>
</dbReference>
<sequence>MSDVASAPAMRRLQLDPVTILGLVVLAVLIATAVLAPWISPYGPTDINPATRLQPPSGEHWLGTDRIGRDVLTRALHGGRISLTVGFLVGVAVLCVGVLLGLLAGSVRWLDGLIMRVIDGIMAMPAVLVGVAMVVMWGGGLWALLIAIGIPSLPDTVRLTRSLALSIRTEPYVEAARMGGTRLPMLLWRHFIPNALAPLIVIGTYVGANAIVAESLLSFLGVGMPPEMPSWGNMIAEGRLAFQIAPWGVFVPALFLTATVLAVNLVGDGLRDSTDPLRLKSD</sequence>
<comment type="subcellular location">
    <subcellularLocation>
        <location evidence="1 7">Cell membrane</location>
        <topology evidence="1 7">Multi-pass membrane protein</topology>
    </subcellularLocation>
</comment>
<feature type="transmembrane region" description="Helical" evidence="7">
    <location>
        <begin position="244"/>
        <end position="267"/>
    </location>
</feature>
<comment type="similarity">
    <text evidence="7">Belongs to the binding-protein-dependent transport system permease family.</text>
</comment>
<feature type="transmembrane region" description="Helical" evidence="7">
    <location>
        <begin position="195"/>
        <end position="223"/>
    </location>
</feature>
<dbReference type="EMBL" id="CP042304">
    <property type="protein sequence ID" value="QDZ10574.1"/>
    <property type="molecule type" value="Genomic_DNA"/>
</dbReference>
<dbReference type="SUPFAM" id="SSF161098">
    <property type="entry name" value="MetI-like"/>
    <property type="match status" value="1"/>
</dbReference>
<dbReference type="PROSITE" id="PS50928">
    <property type="entry name" value="ABC_TM1"/>
    <property type="match status" value="1"/>
</dbReference>
<dbReference type="InterPro" id="IPR025966">
    <property type="entry name" value="OppC_N"/>
</dbReference>
<dbReference type="InterPro" id="IPR035906">
    <property type="entry name" value="MetI-like_sf"/>
</dbReference>
<keyword evidence="4 7" id="KW-0812">Transmembrane</keyword>
<dbReference type="Pfam" id="PF12911">
    <property type="entry name" value="OppC_N"/>
    <property type="match status" value="1"/>
</dbReference>
<feature type="transmembrane region" description="Helical" evidence="7">
    <location>
        <begin position="20"/>
        <end position="39"/>
    </location>
</feature>